<comment type="caution">
    <text evidence="3">The sequence shown here is derived from an EMBL/GenBank/DDBJ whole genome shotgun (WGS) entry which is preliminary data.</text>
</comment>
<gene>
    <name evidence="3" type="ORF">F5147DRAFT_836964</name>
</gene>
<dbReference type="AlphaFoldDB" id="A0A9P7F6J6"/>
<evidence type="ECO:0000259" key="2">
    <source>
        <dbReference type="Pfam" id="PF20151"/>
    </source>
</evidence>
<dbReference type="GeneID" id="64706292"/>
<feature type="transmembrane region" description="Helical" evidence="1">
    <location>
        <begin position="200"/>
        <end position="223"/>
    </location>
</feature>
<keyword evidence="1" id="KW-1133">Transmembrane helix</keyword>
<dbReference type="RefSeq" id="XP_041293091.1">
    <property type="nucleotide sequence ID" value="XM_041444033.1"/>
</dbReference>
<dbReference type="OrthoDB" id="3350812at2759"/>
<evidence type="ECO:0000313" key="4">
    <source>
        <dbReference type="Proteomes" id="UP000823399"/>
    </source>
</evidence>
<feature type="transmembrane region" description="Helical" evidence="1">
    <location>
        <begin position="18"/>
        <end position="35"/>
    </location>
</feature>
<keyword evidence="1" id="KW-0812">Transmembrane</keyword>
<evidence type="ECO:0000313" key="3">
    <source>
        <dbReference type="EMBL" id="KAG2108721.1"/>
    </source>
</evidence>
<dbReference type="InterPro" id="IPR045340">
    <property type="entry name" value="DUF6533"/>
</dbReference>
<dbReference type="Proteomes" id="UP000823399">
    <property type="component" value="Unassembled WGS sequence"/>
</dbReference>
<proteinExistence type="predicted"/>
<dbReference type="EMBL" id="JABBWM010000026">
    <property type="protein sequence ID" value="KAG2108721.1"/>
    <property type="molecule type" value="Genomic_DNA"/>
</dbReference>
<feature type="transmembrane region" description="Helical" evidence="1">
    <location>
        <begin position="56"/>
        <end position="74"/>
    </location>
</feature>
<feature type="transmembrane region" description="Helical" evidence="1">
    <location>
        <begin position="166"/>
        <end position="188"/>
    </location>
</feature>
<evidence type="ECO:0000256" key="1">
    <source>
        <dbReference type="SAM" id="Phobius"/>
    </source>
</evidence>
<feature type="transmembrane region" description="Helical" evidence="1">
    <location>
        <begin position="118"/>
        <end position="140"/>
    </location>
</feature>
<dbReference type="Pfam" id="PF20151">
    <property type="entry name" value="DUF6533"/>
    <property type="match status" value="1"/>
</dbReference>
<name>A0A9P7F6J6_9AGAM</name>
<feature type="transmembrane region" description="Helical" evidence="1">
    <location>
        <begin position="86"/>
        <end position="106"/>
    </location>
</feature>
<keyword evidence="1" id="KW-0472">Membrane</keyword>
<keyword evidence="4" id="KW-1185">Reference proteome</keyword>
<feature type="domain" description="DUF6533" evidence="2">
    <location>
        <begin position="18"/>
        <end position="61"/>
    </location>
</feature>
<protein>
    <recommendedName>
        <fullName evidence="2">DUF6533 domain-containing protein</fullName>
    </recommendedName>
</protein>
<accession>A0A9P7F6J6</accession>
<reference evidence="3" key="1">
    <citation type="journal article" date="2020" name="New Phytol.">
        <title>Comparative genomics reveals dynamic genome evolution in host specialist ectomycorrhizal fungi.</title>
        <authorList>
            <person name="Lofgren L.A."/>
            <person name="Nguyen N.H."/>
            <person name="Vilgalys R."/>
            <person name="Ruytinx J."/>
            <person name="Liao H.L."/>
            <person name="Branco S."/>
            <person name="Kuo A."/>
            <person name="LaButti K."/>
            <person name="Lipzen A."/>
            <person name="Andreopoulos W."/>
            <person name="Pangilinan J."/>
            <person name="Riley R."/>
            <person name="Hundley H."/>
            <person name="Na H."/>
            <person name="Barry K."/>
            <person name="Grigoriev I.V."/>
            <person name="Stajich J.E."/>
            <person name="Kennedy P.G."/>
        </authorList>
    </citation>
    <scope>NUCLEOTIDE SEQUENCE</scope>
    <source>
        <strain evidence="3">FC423</strain>
    </source>
</reference>
<organism evidence="3 4">
    <name type="scientific">Suillus discolor</name>
    <dbReference type="NCBI Taxonomy" id="1912936"/>
    <lineage>
        <taxon>Eukaryota</taxon>
        <taxon>Fungi</taxon>
        <taxon>Dikarya</taxon>
        <taxon>Basidiomycota</taxon>
        <taxon>Agaricomycotina</taxon>
        <taxon>Agaricomycetes</taxon>
        <taxon>Agaricomycetidae</taxon>
        <taxon>Boletales</taxon>
        <taxon>Suillineae</taxon>
        <taxon>Suillaceae</taxon>
        <taxon>Suillus</taxon>
    </lineage>
</organism>
<sequence>MDLQTSIDLSTSIQYQDYFFVSLVVFWAYDCFLTLDREISSIHSPPWKAGSILYVMTRYMPAFVLCIHLCMNYLPNENIVTCKLLHSIWFLAAALCIAGAEGIFVLRTYALWGNKKFILGIMLSTVLCLAILDVIITMTISKRLELQLSDIGGGCYSLSRDTMSAYPWTLLVAFELEIMALTMIRVYWAYRERGCLLLEILVQHNIFYFGTGIALSVVNIVVIESLSYTSSNMFGSFQIVMHTILVTRMHLQFCSTNQVHESSESGTTPFSRLTHVELQTCSHSNV</sequence>